<dbReference type="AlphaFoldDB" id="A0A078GZB9"/>
<dbReference type="EMBL" id="LK032254">
    <property type="protein sequence ID" value="CDY30522.1"/>
    <property type="molecule type" value="Genomic_DNA"/>
</dbReference>
<name>A0A078GZB9_BRANA</name>
<keyword evidence="1" id="KW-0732">Signal</keyword>
<evidence type="ECO:0000313" key="2">
    <source>
        <dbReference type="EMBL" id="CDY30522.1"/>
    </source>
</evidence>
<evidence type="ECO:0000256" key="1">
    <source>
        <dbReference type="SAM" id="SignalP"/>
    </source>
</evidence>
<sequence>MSLMFSLSSCCSFFIFLLFITTDSKLSTVSLILFKDISLILHTTVPVDEPCVALKMVGDTTKSPQL</sequence>
<dbReference type="Gramene" id="CDY30522">
    <property type="protein sequence ID" value="CDY30522"/>
    <property type="gene ID" value="GSBRNA2T00045241001"/>
</dbReference>
<keyword evidence="3" id="KW-1185">Reference proteome</keyword>
<protein>
    <submittedName>
        <fullName evidence="2">BnaA04g16110D protein</fullName>
    </submittedName>
</protein>
<evidence type="ECO:0000313" key="3">
    <source>
        <dbReference type="Proteomes" id="UP000028999"/>
    </source>
</evidence>
<organism evidence="2 3">
    <name type="scientific">Brassica napus</name>
    <name type="common">Rape</name>
    <dbReference type="NCBI Taxonomy" id="3708"/>
    <lineage>
        <taxon>Eukaryota</taxon>
        <taxon>Viridiplantae</taxon>
        <taxon>Streptophyta</taxon>
        <taxon>Embryophyta</taxon>
        <taxon>Tracheophyta</taxon>
        <taxon>Spermatophyta</taxon>
        <taxon>Magnoliopsida</taxon>
        <taxon>eudicotyledons</taxon>
        <taxon>Gunneridae</taxon>
        <taxon>Pentapetalae</taxon>
        <taxon>rosids</taxon>
        <taxon>malvids</taxon>
        <taxon>Brassicales</taxon>
        <taxon>Brassicaceae</taxon>
        <taxon>Brassiceae</taxon>
        <taxon>Brassica</taxon>
    </lineage>
</organism>
<accession>A0A078GZB9</accession>
<feature type="signal peptide" evidence="1">
    <location>
        <begin position="1"/>
        <end position="24"/>
    </location>
</feature>
<feature type="chain" id="PRO_5001736473" evidence="1">
    <location>
        <begin position="25"/>
        <end position="66"/>
    </location>
</feature>
<proteinExistence type="predicted"/>
<dbReference type="Proteomes" id="UP000028999">
    <property type="component" value="Unassembled WGS sequence"/>
</dbReference>
<reference evidence="2 3" key="1">
    <citation type="journal article" date="2014" name="Science">
        <title>Plant genetics. Early allopolyploid evolution in the post-Neolithic Brassica napus oilseed genome.</title>
        <authorList>
            <person name="Chalhoub B."/>
            <person name="Denoeud F."/>
            <person name="Liu S."/>
            <person name="Parkin I.A."/>
            <person name="Tang H."/>
            <person name="Wang X."/>
            <person name="Chiquet J."/>
            <person name="Belcram H."/>
            <person name="Tong C."/>
            <person name="Samans B."/>
            <person name="Correa M."/>
            <person name="Da Silva C."/>
            <person name="Just J."/>
            <person name="Falentin C."/>
            <person name="Koh C.S."/>
            <person name="Le Clainche I."/>
            <person name="Bernard M."/>
            <person name="Bento P."/>
            <person name="Noel B."/>
            <person name="Labadie K."/>
            <person name="Alberti A."/>
            <person name="Charles M."/>
            <person name="Arnaud D."/>
            <person name="Guo H."/>
            <person name="Daviaud C."/>
            <person name="Alamery S."/>
            <person name="Jabbari K."/>
            <person name="Zhao M."/>
            <person name="Edger P.P."/>
            <person name="Chelaifa H."/>
            <person name="Tack D."/>
            <person name="Lassalle G."/>
            <person name="Mestiri I."/>
            <person name="Schnel N."/>
            <person name="Le Paslier M.C."/>
            <person name="Fan G."/>
            <person name="Renault V."/>
            <person name="Bayer P.E."/>
            <person name="Golicz A.A."/>
            <person name="Manoli S."/>
            <person name="Lee T.H."/>
            <person name="Thi V.H."/>
            <person name="Chalabi S."/>
            <person name="Hu Q."/>
            <person name="Fan C."/>
            <person name="Tollenaere R."/>
            <person name="Lu Y."/>
            <person name="Battail C."/>
            <person name="Shen J."/>
            <person name="Sidebottom C.H."/>
            <person name="Wang X."/>
            <person name="Canaguier A."/>
            <person name="Chauveau A."/>
            <person name="Berard A."/>
            <person name="Deniot G."/>
            <person name="Guan M."/>
            <person name="Liu Z."/>
            <person name="Sun F."/>
            <person name="Lim Y.P."/>
            <person name="Lyons E."/>
            <person name="Town C.D."/>
            <person name="Bancroft I."/>
            <person name="Wang X."/>
            <person name="Meng J."/>
            <person name="Ma J."/>
            <person name="Pires J.C."/>
            <person name="King G.J."/>
            <person name="Brunel D."/>
            <person name="Delourme R."/>
            <person name="Renard M."/>
            <person name="Aury J.M."/>
            <person name="Adams K.L."/>
            <person name="Batley J."/>
            <person name="Snowdon R.J."/>
            <person name="Tost J."/>
            <person name="Edwards D."/>
            <person name="Zhou Y."/>
            <person name="Hua W."/>
            <person name="Sharpe A.G."/>
            <person name="Paterson A.H."/>
            <person name="Guan C."/>
            <person name="Wincker P."/>
        </authorList>
    </citation>
    <scope>NUCLEOTIDE SEQUENCE [LARGE SCALE GENOMIC DNA]</scope>
    <source>
        <strain evidence="3">cv. Darmor-bzh</strain>
    </source>
</reference>
<gene>
    <name evidence="2" type="primary">BnaA04g16110D</name>
    <name evidence="2" type="ORF">GSBRNA2T00045241001</name>
</gene>
<dbReference type="PaxDb" id="3708-A0A078GZB9"/>